<sequence length="59" mass="6454">MTPDAHRAGIKKNFNSTGKITPLKKGADEKKEGEEEGYEACPELTPEQLLKIAEATPNK</sequence>
<evidence type="ECO:0000313" key="2">
    <source>
        <dbReference type="EMBL" id="KHN77642.1"/>
    </source>
</evidence>
<evidence type="ECO:0000313" key="3">
    <source>
        <dbReference type="Proteomes" id="UP000031036"/>
    </source>
</evidence>
<evidence type="ECO:0000256" key="1">
    <source>
        <dbReference type="SAM" id="MobiDB-lite"/>
    </source>
</evidence>
<dbReference type="AlphaFoldDB" id="A0A0B2V850"/>
<feature type="region of interest" description="Disordered" evidence="1">
    <location>
        <begin position="1"/>
        <end position="41"/>
    </location>
</feature>
<name>A0A0B2V850_TOXCA</name>
<dbReference type="Proteomes" id="UP000031036">
    <property type="component" value="Unassembled WGS sequence"/>
</dbReference>
<organism evidence="2 3">
    <name type="scientific">Toxocara canis</name>
    <name type="common">Canine roundworm</name>
    <dbReference type="NCBI Taxonomy" id="6265"/>
    <lineage>
        <taxon>Eukaryota</taxon>
        <taxon>Metazoa</taxon>
        <taxon>Ecdysozoa</taxon>
        <taxon>Nematoda</taxon>
        <taxon>Chromadorea</taxon>
        <taxon>Rhabditida</taxon>
        <taxon>Spirurina</taxon>
        <taxon>Ascaridomorpha</taxon>
        <taxon>Ascaridoidea</taxon>
        <taxon>Toxocaridae</taxon>
        <taxon>Toxocara</taxon>
    </lineage>
</organism>
<dbReference type="EMBL" id="JPKZ01002259">
    <property type="protein sequence ID" value="KHN77642.1"/>
    <property type="molecule type" value="Genomic_DNA"/>
</dbReference>
<comment type="caution">
    <text evidence="2">The sequence shown here is derived from an EMBL/GenBank/DDBJ whole genome shotgun (WGS) entry which is preliminary data.</text>
</comment>
<gene>
    <name evidence="2" type="ORF">Tcan_15143</name>
</gene>
<proteinExistence type="predicted"/>
<protein>
    <submittedName>
        <fullName evidence="2">Uncharacterized protein</fullName>
    </submittedName>
</protein>
<accession>A0A0B2V850</accession>
<keyword evidence="3" id="KW-1185">Reference proteome</keyword>
<reference evidence="2 3" key="1">
    <citation type="submission" date="2014-11" db="EMBL/GenBank/DDBJ databases">
        <title>Genetic blueprint of the zoonotic pathogen Toxocara canis.</title>
        <authorList>
            <person name="Zhu X.-Q."/>
            <person name="Korhonen P.K."/>
            <person name="Cai H."/>
            <person name="Young N.D."/>
            <person name="Nejsum P."/>
            <person name="von Samson-Himmelstjerna G."/>
            <person name="Boag P.R."/>
            <person name="Tan P."/>
            <person name="Li Q."/>
            <person name="Min J."/>
            <person name="Yang Y."/>
            <person name="Wang X."/>
            <person name="Fang X."/>
            <person name="Hall R.S."/>
            <person name="Hofmann A."/>
            <person name="Sternberg P.W."/>
            <person name="Jex A.R."/>
            <person name="Gasser R.B."/>
        </authorList>
    </citation>
    <scope>NUCLEOTIDE SEQUENCE [LARGE SCALE GENOMIC DNA]</scope>
    <source>
        <strain evidence="2">PN_DK_2014</strain>
    </source>
</reference>